<proteinExistence type="inferred from homology"/>
<organism evidence="10 11">
    <name type="scientific">Botryobasidium botryosum (strain FD-172 SS1)</name>
    <dbReference type="NCBI Taxonomy" id="930990"/>
    <lineage>
        <taxon>Eukaryota</taxon>
        <taxon>Fungi</taxon>
        <taxon>Dikarya</taxon>
        <taxon>Basidiomycota</taxon>
        <taxon>Agaricomycotina</taxon>
        <taxon>Agaricomycetes</taxon>
        <taxon>Cantharellales</taxon>
        <taxon>Botryobasidiaceae</taxon>
        <taxon>Botryobasidium</taxon>
    </lineage>
</organism>
<dbReference type="Pfam" id="PF21895">
    <property type="entry name" value="MTHFR_C"/>
    <property type="match status" value="1"/>
</dbReference>
<dbReference type="UniPathway" id="UPA00193"/>
<evidence type="ECO:0000256" key="3">
    <source>
        <dbReference type="ARBA" id="ARBA00006743"/>
    </source>
</evidence>
<evidence type="ECO:0000256" key="1">
    <source>
        <dbReference type="ARBA" id="ARBA00001974"/>
    </source>
</evidence>
<dbReference type="PANTHER" id="PTHR45754">
    <property type="entry name" value="METHYLENETETRAHYDROFOLATE REDUCTASE"/>
    <property type="match status" value="1"/>
</dbReference>
<dbReference type="GO" id="GO:0004489">
    <property type="term" value="F:methylenetetrahydrofolate reductase [NAD(P)H] activity"/>
    <property type="evidence" value="ECO:0007669"/>
    <property type="project" value="InterPro"/>
</dbReference>
<gene>
    <name evidence="10" type="ORF">BOTBODRAFT_133923</name>
</gene>
<dbReference type="FunFam" id="3.20.20.220:FF:000002">
    <property type="entry name" value="Methylenetetrahydrofolate reductase"/>
    <property type="match status" value="1"/>
</dbReference>
<comment type="cofactor">
    <cofactor evidence="1">
        <name>FAD</name>
        <dbReference type="ChEBI" id="CHEBI:57692"/>
    </cofactor>
</comment>
<evidence type="ECO:0000313" key="11">
    <source>
        <dbReference type="Proteomes" id="UP000027195"/>
    </source>
</evidence>
<dbReference type="InterPro" id="IPR029041">
    <property type="entry name" value="FAD-linked_oxidoreductase-like"/>
</dbReference>
<dbReference type="InParanoid" id="A0A067MBT0"/>
<dbReference type="NCBIfam" id="TIGR00677">
    <property type="entry name" value="fadh2_euk"/>
    <property type="match status" value="1"/>
</dbReference>
<feature type="domain" description="MTHFR SAM-binding regulatory" evidence="9">
    <location>
        <begin position="304"/>
        <end position="577"/>
    </location>
</feature>
<reference evidence="11" key="1">
    <citation type="journal article" date="2014" name="Proc. Natl. Acad. Sci. U.S.A.">
        <title>Extensive sampling of basidiomycete genomes demonstrates inadequacy of the white-rot/brown-rot paradigm for wood decay fungi.</title>
        <authorList>
            <person name="Riley R."/>
            <person name="Salamov A.A."/>
            <person name="Brown D.W."/>
            <person name="Nagy L.G."/>
            <person name="Floudas D."/>
            <person name="Held B.W."/>
            <person name="Levasseur A."/>
            <person name="Lombard V."/>
            <person name="Morin E."/>
            <person name="Otillar R."/>
            <person name="Lindquist E.A."/>
            <person name="Sun H."/>
            <person name="LaButti K.M."/>
            <person name="Schmutz J."/>
            <person name="Jabbour D."/>
            <person name="Luo H."/>
            <person name="Baker S.E."/>
            <person name="Pisabarro A.G."/>
            <person name="Walton J.D."/>
            <person name="Blanchette R.A."/>
            <person name="Henrissat B."/>
            <person name="Martin F."/>
            <person name="Cullen D."/>
            <person name="Hibbett D.S."/>
            <person name="Grigoriev I.V."/>
        </authorList>
    </citation>
    <scope>NUCLEOTIDE SEQUENCE [LARGE SCALE GENOMIC DNA]</scope>
    <source>
        <strain evidence="11">FD-172 SS1</strain>
    </source>
</reference>
<evidence type="ECO:0000313" key="10">
    <source>
        <dbReference type="EMBL" id="KDQ13024.1"/>
    </source>
</evidence>
<protein>
    <recommendedName>
        <fullName evidence="9">MTHFR SAM-binding regulatory domain-containing protein</fullName>
    </recommendedName>
</protein>
<evidence type="ECO:0000256" key="5">
    <source>
        <dbReference type="ARBA" id="ARBA00022827"/>
    </source>
</evidence>
<name>A0A067MBT0_BOTB1</name>
<dbReference type="InterPro" id="IPR053806">
    <property type="entry name" value="MTHFR_C"/>
</dbReference>
<dbReference type="EMBL" id="KL198046">
    <property type="protein sequence ID" value="KDQ13024.1"/>
    <property type="molecule type" value="Genomic_DNA"/>
</dbReference>
<keyword evidence="4" id="KW-0285">Flavoprotein</keyword>
<accession>A0A067MBT0</accession>
<dbReference type="PANTHER" id="PTHR45754:SF3">
    <property type="entry name" value="METHYLENETETRAHYDROFOLATE REDUCTASE (NADPH)"/>
    <property type="match status" value="1"/>
</dbReference>
<evidence type="ECO:0000259" key="9">
    <source>
        <dbReference type="Pfam" id="PF21895"/>
    </source>
</evidence>
<evidence type="ECO:0000256" key="2">
    <source>
        <dbReference type="ARBA" id="ARBA00004777"/>
    </source>
</evidence>
<evidence type="ECO:0000256" key="7">
    <source>
        <dbReference type="ARBA" id="ARBA00023002"/>
    </source>
</evidence>
<dbReference type="Gene3D" id="3.20.20.220">
    <property type="match status" value="1"/>
</dbReference>
<dbReference type="AlphaFoldDB" id="A0A067MBT0"/>
<dbReference type="GO" id="GO:0071949">
    <property type="term" value="F:FAD binding"/>
    <property type="evidence" value="ECO:0007669"/>
    <property type="project" value="TreeGrafter"/>
</dbReference>
<dbReference type="FunCoup" id="A0A067MBT0">
    <property type="interactions" value="325"/>
</dbReference>
<comment type="pathway">
    <text evidence="2 8">One-carbon metabolism; tetrahydrofolate interconversion.</text>
</comment>
<comment type="similarity">
    <text evidence="3">Belongs to the methylenetetrahydrofolate reductase family.</text>
</comment>
<dbReference type="Proteomes" id="UP000027195">
    <property type="component" value="Unassembled WGS sequence"/>
</dbReference>
<keyword evidence="5" id="KW-0274">FAD</keyword>
<sequence>MKITQKIAQAEKEDRIWWSFEYFPPRTAQGLQNLLDRIERMRGLGPEFIDITWNAGGRTSELSSELVKTCQGLIGIETCMHLTCTNMPAEKVDIALRDAKAAGCRNILALRGDPPAGQDTWSAVEGGFVHGVDLVRHIRDNYDDYFDISVAGFPEHALLPKEEFDAELRWLKAKCDAGVNFIFTQMFYDVDVFVRWVQAVRDAGITVPIVPGINPIQTWNGFQRATSLAKITIPKSYLDVLEPIKNDDEKVRAVGIKLVAQLCRDILNAGLGIRGLHFYTMNLEKGTKMLLQELEFVPRLEVIKPLPWRQSLTPTRRTENIRPIFWANRAKSYLSRTENWDEYPNGRFGDSRSPAYGELDGYGVSLKPTKEEGLALWGEPRTHADIFNLFSRFCLNTLKMLPWSDMPQLSETSVIALPLAKMNELGYLTINSQPAVNGARSDHKIFGWGPANGYVYQKAYLEFFVSPELLTTLVSRISNDPNITYYAINKRGDLRTNSKYDGPNAVTWGVFPGKEIIQPTIVEAVSFMAWKDEAFELGYQWSQIYDAGSPARALISDMMDTYFLVNVVHNDFHDADAIFRPFLGDNIPKPDPDAAKAKTNGIKVNGKVPAVVVEEPEVAY</sequence>
<dbReference type="GO" id="GO:0035999">
    <property type="term" value="P:tetrahydrofolate interconversion"/>
    <property type="evidence" value="ECO:0007669"/>
    <property type="project" value="UniProtKB-UniPathway"/>
</dbReference>
<dbReference type="SUPFAM" id="SSF51730">
    <property type="entry name" value="FAD-linked oxidoreductase"/>
    <property type="match status" value="1"/>
</dbReference>
<keyword evidence="6" id="KW-0521">NADP</keyword>
<dbReference type="CDD" id="cd00537">
    <property type="entry name" value="MTHFR"/>
    <property type="match status" value="1"/>
</dbReference>
<dbReference type="InterPro" id="IPR004621">
    <property type="entry name" value="Fadh2_euk"/>
</dbReference>
<dbReference type="GO" id="GO:0005829">
    <property type="term" value="C:cytosol"/>
    <property type="evidence" value="ECO:0007669"/>
    <property type="project" value="TreeGrafter"/>
</dbReference>
<dbReference type="OrthoDB" id="16284at2759"/>
<dbReference type="InterPro" id="IPR003171">
    <property type="entry name" value="Mehydrof_redctse-like"/>
</dbReference>
<evidence type="ECO:0000256" key="8">
    <source>
        <dbReference type="RuleBase" id="RU004254"/>
    </source>
</evidence>
<evidence type="ECO:0000256" key="4">
    <source>
        <dbReference type="ARBA" id="ARBA00022630"/>
    </source>
</evidence>
<dbReference type="Pfam" id="PF02219">
    <property type="entry name" value="MTHFR"/>
    <property type="match status" value="1"/>
</dbReference>
<keyword evidence="11" id="KW-1185">Reference proteome</keyword>
<dbReference type="STRING" id="930990.A0A067MBT0"/>
<dbReference type="HOGENOM" id="CLU_025841_2_2_1"/>
<evidence type="ECO:0000256" key="6">
    <source>
        <dbReference type="ARBA" id="ARBA00022857"/>
    </source>
</evidence>
<keyword evidence="7" id="KW-0560">Oxidoreductase</keyword>
<dbReference type="GO" id="GO:0009086">
    <property type="term" value="P:methionine biosynthetic process"/>
    <property type="evidence" value="ECO:0007669"/>
    <property type="project" value="TreeGrafter"/>
</dbReference>